<gene>
    <name evidence="4" type="ORF">PPL_01063</name>
</gene>
<dbReference type="OMA" id="ITERAMF"/>
<evidence type="ECO:0000313" key="4">
    <source>
        <dbReference type="EMBL" id="EFA85832.1"/>
    </source>
</evidence>
<protein>
    <recommendedName>
        <fullName evidence="3">Large ribosomal subunit protein bL25 L25 domain-containing protein</fullName>
    </recommendedName>
</protein>
<dbReference type="InParanoid" id="D3AY05"/>
<dbReference type="GO" id="GO:0005840">
    <property type="term" value="C:ribosome"/>
    <property type="evidence" value="ECO:0007669"/>
    <property type="project" value="UniProtKB-KW"/>
</dbReference>
<keyword evidence="2" id="KW-0687">Ribonucleoprotein</keyword>
<dbReference type="InterPro" id="IPR029751">
    <property type="entry name" value="Ribosomal_L25_dom"/>
</dbReference>
<evidence type="ECO:0000256" key="2">
    <source>
        <dbReference type="ARBA" id="ARBA00023274"/>
    </source>
</evidence>
<keyword evidence="5" id="KW-1185">Reference proteome</keyword>
<dbReference type="Proteomes" id="UP000001396">
    <property type="component" value="Unassembled WGS sequence"/>
</dbReference>
<dbReference type="SUPFAM" id="SSF50715">
    <property type="entry name" value="Ribosomal protein L25-like"/>
    <property type="match status" value="1"/>
</dbReference>
<dbReference type="GO" id="GO:0006412">
    <property type="term" value="P:translation"/>
    <property type="evidence" value="ECO:0007669"/>
    <property type="project" value="InterPro"/>
</dbReference>
<accession>D3AY05</accession>
<evidence type="ECO:0000313" key="5">
    <source>
        <dbReference type="Proteomes" id="UP000001396"/>
    </source>
</evidence>
<dbReference type="AlphaFoldDB" id="D3AY05"/>
<comment type="caution">
    <text evidence="4">The sequence shown here is derived from an EMBL/GenBank/DDBJ whole genome shotgun (WGS) entry which is preliminary data.</text>
</comment>
<evidence type="ECO:0000256" key="1">
    <source>
        <dbReference type="ARBA" id="ARBA00022980"/>
    </source>
</evidence>
<dbReference type="InterPro" id="IPR020056">
    <property type="entry name" value="Rbsml_bL25/Gln-tRNA_synth_N"/>
</dbReference>
<dbReference type="InterPro" id="IPR011035">
    <property type="entry name" value="Ribosomal_bL25/Gln-tRNA_synth"/>
</dbReference>
<sequence>MNRFINVVGRSALNRGIIGGVRPSSLLSSSSLVSSVQSSTTGITTLLPNLANESLSYQTRNIWVFGKDAVSKDYVDPNAPTTYQIKTIYGMDRVVKGRAGVKRLRFNGYVPATITGGGLPLRNIVVEWGRIYGLTKTSNFYKNRKYVLNMNENEKVVVRLAHVEAHAVSERALFIKFVRTNDDPATIESDTLPHITYQQALDKIKQERIQKKRDFQQLLKIDLTFKPAIRKSATA</sequence>
<proteinExistence type="predicted"/>
<name>D3AY05_HETP5</name>
<dbReference type="Pfam" id="PF01386">
    <property type="entry name" value="Ribosomal_L25p"/>
    <property type="match status" value="1"/>
</dbReference>
<reference evidence="4 5" key="1">
    <citation type="journal article" date="2011" name="Genome Res.">
        <title>Phylogeny-wide analysis of social amoeba genomes highlights ancient origins for complex intercellular communication.</title>
        <authorList>
            <person name="Heidel A.J."/>
            <person name="Lawal H.M."/>
            <person name="Felder M."/>
            <person name="Schilde C."/>
            <person name="Helps N.R."/>
            <person name="Tunggal B."/>
            <person name="Rivero F."/>
            <person name="John U."/>
            <person name="Schleicher M."/>
            <person name="Eichinger L."/>
            <person name="Platzer M."/>
            <person name="Noegel A.A."/>
            <person name="Schaap P."/>
            <person name="Gloeckner G."/>
        </authorList>
    </citation>
    <scope>NUCLEOTIDE SEQUENCE [LARGE SCALE GENOMIC DNA]</scope>
    <source>
        <strain evidence="5">ATCC 26659 / Pp 5 / PN500</strain>
    </source>
</reference>
<dbReference type="EMBL" id="ADBJ01000004">
    <property type="protein sequence ID" value="EFA85832.1"/>
    <property type="molecule type" value="Genomic_DNA"/>
</dbReference>
<organism evidence="4 5">
    <name type="scientific">Heterostelium pallidum (strain ATCC 26659 / Pp 5 / PN500)</name>
    <name type="common">Cellular slime mold</name>
    <name type="synonym">Polysphondylium pallidum</name>
    <dbReference type="NCBI Taxonomy" id="670386"/>
    <lineage>
        <taxon>Eukaryota</taxon>
        <taxon>Amoebozoa</taxon>
        <taxon>Evosea</taxon>
        <taxon>Eumycetozoa</taxon>
        <taxon>Dictyostelia</taxon>
        <taxon>Acytosteliales</taxon>
        <taxon>Acytosteliaceae</taxon>
        <taxon>Heterostelium</taxon>
    </lineage>
</organism>
<dbReference type="GO" id="GO:1990904">
    <property type="term" value="C:ribonucleoprotein complex"/>
    <property type="evidence" value="ECO:0007669"/>
    <property type="project" value="UniProtKB-KW"/>
</dbReference>
<dbReference type="GeneID" id="31356593"/>
<dbReference type="CDD" id="cd00495">
    <property type="entry name" value="Ribosomal_L25_TL5_CTC"/>
    <property type="match status" value="1"/>
</dbReference>
<dbReference type="Gene3D" id="2.40.240.10">
    <property type="entry name" value="Ribosomal Protein L25, Chain P"/>
    <property type="match status" value="1"/>
</dbReference>
<dbReference type="RefSeq" id="XP_020437938.1">
    <property type="nucleotide sequence ID" value="XM_020572080.1"/>
</dbReference>
<keyword evidence="1" id="KW-0689">Ribosomal protein</keyword>
<evidence type="ECO:0000259" key="3">
    <source>
        <dbReference type="Pfam" id="PF01386"/>
    </source>
</evidence>
<feature type="domain" description="Large ribosomal subunit protein bL25 L25" evidence="3">
    <location>
        <begin position="93"/>
        <end position="173"/>
    </location>
</feature>
<dbReference type="GO" id="GO:0003735">
    <property type="term" value="F:structural constituent of ribosome"/>
    <property type="evidence" value="ECO:0007669"/>
    <property type="project" value="InterPro"/>
</dbReference>